<reference evidence="5 6" key="1">
    <citation type="submission" date="2023-08" db="EMBL/GenBank/DDBJ databases">
        <title>Black Yeasts Isolated from many extreme environments.</title>
        <authorList>
            <person name="Coleine C."/>
            <person name="Stajich J.E."/>
            <person name="Selbmann L."/>
        </authorList>
    </citation>
    <scope>NUCLEOTIDE SEQUENCE [LARGE SCALE GENOMIC DNA]</scope>
    <source>
        <strain evidence="5 6">CCFEE 5885</strain>
    </source>
</reference>
<evidence type="ECO:0000256" key="3">
    <source>
        <dbReference type="SAM" id="MobiDB-lite"/>
    </source>
</evidence>
<feature type="compositionally biased region" description="Basic and acidic residues" evidence="3">
    <location>
        <begin position="1"/>
        <end position="21"/>
    </location>
</feature>
<evidence type="ECO:0000313" key="5">
    <source>
        <dbReference type="EMBL" id="KAK5077782.1"/>
    </source>
</evidence>
<dbReference type="PROSITE" id="PS50297">
    <property type="entry name" value="ANK_REP_REGION"/>
    <property type="match status" value="5"/>
</dbReference>
<dbReference type="InterPro" id="IPR002110">
    <property type="entry name" value="Ankyrin_rpt"/>
</dbReference>
<dbReference type="SUPFAM" id="SSF48403">
    <property type="entry name" value="Ankyrin repeat"/>
    <property type="match status" value="1"/>
</dbReference>
<evidence type="ECO:0000259" key="4">
    <source>
        <dbReference type="Pfam" id="PF24883"/>
    </source>
</evidence>
<keyword evidence="1" id="KW-0677">Repeat</keyword>
<dbReference type="Pfam" id="PF12796">
    <property type="entry name" value="Ank_2"/>
    <property type="match status" value="2"/>
</dbReference>
<feature type="repeat" description="ANK" evidence="2">
    <location>
        <begin position="912"/>
        <end position="944"/>
    </location>
</feature>
<dbReference type="InterPro" id="IPR056884">
    <property type="entry name" value="NPHP3-like_N"/>
</dbReference>
<feature type="repeat" description="ANK" evidence="2">
    <location>
        <begin position="945"/>
        <end position="977"/>
    </location>
</feature>
<name>A0ABR0JXB6_9EURO</name>
<comment type="caution">
    <text evidence="5">The sequence shown here is derived from an EMBL/GenBank/DDBJ whole genome shotgun (WGS) entry which is preliminary data.</text>
</comment>
<evidence type="ECO:0000313" key="6">
    <source>
        <dbReference type="Proteomes" id="UP001345013"/>
    </source>
</evidence>
<dbReference type="Gene3D" id="1.25.40.20">
    <property type="entry name" value="Ankyrin repeat-containing domain"/>
    <property type="match status" value="2"/>
</dbReference>
<dbReference type="Gene3D" id="3.40.50.300">
    <property type="entry name" value="P-loop containing nucleotide triphosphate hydrolases"/>
    <property type="match status" value="1"/>
</dbReference>
<accession>A0ABR0JXB6</accession>
<dbReference type="EMBL" id="JAVRRG010000200">
    <property type="protein sequence ID" value="KAK5077782.1"/>
    <property type="molecule type" value="Genomic_DNA"/>
</dbReference>
<evidence type="ECO:0000256" key="1">
    <source>
        <dbReference type="ARBA" id="ARBA00022737"/>
    </source>
</evidence>
<organism evidence="5 6">
    <name type="scientific">Lithohypha guttulata</name>
    <dbReference type="NCBI Taxonomy" id="1690604"/>
    <lineage>
        <taxon>Eukaryota</taxon>
        <taxon>Fungi</taxon>
        <taxon>Dikarya</taxon>
        <taxon>Ascomycota</taxon>
        <taxon>Pezizomycotina</taxon>
        <taxon>Eurotiomycetes</taxon>
        <taxon>Chaetothyriomycetidae</taxon>
        <taxon>Chaetothyriales</taxon>
        <taxon>Trichomeriaceae</taxon>
        <taxon>Lithohypha</taxon>
    </lineage>
</organism>
<dbReference type="InterPro" id="IPR036770">
    <property type="entry name" value="Ankyrin_rpt-contain_sf"/>
</dbReference>
<gene>
    <name evidence="5" type="ORF">LTR24_009342</name>
</gene>
<evidence type="ECO:0000256" key="2">
    <source>
        <dbReference type="PROSITE-ProRule" id="PRU00023"/>
    </source>
</evidence>
<dbReference type="InterPro" id="IPR027417">
    <property type="entry name" value="P-loop_NTPase"/>
</dbReference>
<dbReference type="Pfam" id="PF00023">
    <property type="entry name" value="Ank"/>
    <property type="match status" value="1"/>
</dbReference>
<proteinExistence type="predicted"/>
<feature type="repeat" description="ANK" evidence="2">
    <location>
        <begin position="879"/>
        <end position="911"/>
    </location>
</feature>
<feature type="repeat" description="ANK" evidence="2">
    <location>
        <begin position="784"/>
        <end position="811"/>
    </location>
</feature>
<dbReference type="PRINTS" id="PR01415">
    <property type="entry name" value="ANKYRIN"/>
</dbReference>
<keyword evidence="2" id="KW-0040">ANK repeat</keyword>
<feature type="region of interest" description="Disordered" evidence="3">
    <location>
        <begin position="1"/>
        <end position="67"/>
    </location>
</feature>
<sequence length="1024" mass="114605">MRHLKKFGDGFRDRRSPKSKDPSPLPPNPTTSSTRLNATTTPPGKTNNNTVASTAASSTGGHGIGTAGQNQALQRAIEDHLAKIPPEEKQWFRPSAHDMTDDSVLELVRKHDQSHRDRSRLRPRTELLSRLFQGLGRFTDAIVIGIQANPDISSIIMGIARGIISIAIEFTSFFDKLAEMMDRMVDFLDPLTSYARSAKASPVVEDCLVAATSIYWISSDPLDVFSWTTLAMPFQDEFGTVEARMRHHRDVLQHAAQADILGNSFGSSQCELARQRKEISREREEFLRWLSSYPAEAIHDQVYEKKHPNTDEHVGISFIYFDYRSKELQEESSMLSAFIKQICRTGRDVPRTFLQVKQDDLPPSQLGNVDVLLKAIEHYQLHEVFLVVDALDECPKDRRPGILKSIRQIVDWVPRSKVFVTSRPEADIREAFTTGMRTPYIAIEARSVQDDIYRYVTEETCRLKQGRDGQKLHLNDPKLEDEIVTTLTTKAEGMFLWVNLQLAYLCEESGSHDDTDVREALRTLPTGLYATYERSIDQMLKYTTRWRRLALSALRWVIYANRPLTPHELQAVLTFEEKQAHDTTTQAVDMIFLLSICAYLLEVSDTDPPWFPGVVKPIHYSVQEFITTVSDPRLAGQLLNAECELDQIHSSLAITCINYLISSMTNCKPCEQEEDLDRRLENLGFMWYAACSFDAHLEQSTKQQELITLTDRLLLQPDECLASILQARAVRPYAGIDHQPNIWAGFDRYNKRVDSIMVIFSSRLYMMTEFPNSWKDKQFDPLILHAACSAGLSQAVTLLLEKGVDVNLTDDSGIRPIYFAASSGHTHVVQILLNHGAEINGQGGYYDNALQAASHNDHEKMVQILINHGAQVNTQGGWYYGNALQAASTEGHEKVVQILLEQGAEVNAQGGNYGNALQAASAYGHEKVVQMLLGQGAEVNAQGGRRGNALQAASAYGHEKVVQTLLDEGANVNTVGNYFDYDTYKRFEGTALQAASAKGHEKVVQLLLAAGATPLEPTSAAVQA</sequence>
<dbReference type="PANTHER" id="PTHR10039">
    <property type="entry name" value="AMELOGENIN"/>
    <property type="match status" value="1"/>
</dbReference>
<dbReference type="Proteomes" id="UP001345013">
    <property type="component" value="Unassembled WGS sequence"/>
</dbReference>
<feature type="repeat" description="ANK" evidence="2">
    <location>
        <begin position="845"/>
        <end position="877"/>
    </location>
</feature>
<dbReference type="PANTHER" id="PTHR10039:SF14">
    <property type="entry name" value="NACHT DOMAIN-CONTAINING PROTEIN"/>
    <property type="match status" value="1"/>
</dbReference>
<dbReference type="PROSITE" id="PS50088">
    <property type="entry name" value="ANK_REPEAT"/>
    <property type="match status" value="6"/>
</dbReference>
<feature type="compositionally biased region" description="Low complexity" evidence="3">
    <location>
        <begin position="30"/>
        <end position="50"/>
    </location>
</feature>
<feature type="repeat" description="ANK" evidence="2">
    <location>
        <begin position="812"/>
        <end position="844"/>
    </location>
</feature>
<protein>
    <recommendedName>
        <fullName evidence="4">Nephrocystin 3-like N-terminal domain-containing protein</fullName>
    </recommendedName>
</protein>
<keyword evidence="6" id="KW-1185">Reference proteome</keyword>
<feature type="domain" description="Nephrocystin 3-like N-terminal" evidence="4">
    <location>
        <begin position="312"/>
        <end position="423"/>
    </location>
</feature>
<dbReference type="Pfam" id="PF24883">
    <property type="entry name" value="NPHP3_N"/>
    <property type="match status" value="1"/>
</dbReference>
<dbReference type="SMART" id="SM00248">
    <property type="entry name" value="ANK"/>
    <property type="match status" value="7"/>
</dbReference>